<dbReference type="SUPFAM" id="SSF49373">
    <property type="entry name" value="Invasin/intimin cell-adhesion fragments"/>
    <property type="match status" value="1"/>
</dbReference>
<dbReference type="Pfam" id="PF09134">
    <property type="entry name" value="Invasin_D3"/>
    <property type="match status" value="1"/>
</dbReference>
<evidence type="ECO:0000313" key="4">
    <source>
        <dbReference type="Proteomes" id="UP001623558"/>
    </source>
</evidence>
<dbReference type="EMBL" id="JBEWZH010000051">
    <property type="protein sequence ID" value="MFL0163434.1"/>
    <property type="molecule type" value="Genomic_DNA"/>
</dbReference>
<feature type="non-terminal residue" evidence="3">
    <location>
        <position position="84"/>
    </location>
</feature>
<evidence type="ECO:0000256" key="1">
    <source>
        <dbReference type="ARBA" id="ARBA00010116"/>
    </source>
</evidence>
<sequence length="84" mass="8067">ITTVAGAASKYLVTSSSSSPVAGATVTISAQLADANDNPVATSGQTVTWTKSNANGSFASATSTTNGSGIATVVFTSHTVAGTA</sequence>
<dbReference type="InterPro" id="IPR013783">
    <property type="entry name" value="Ig-like_fold"/>
</dbReference>
<dbReference type="Gene3D" id="2.60.40.10">
    <property type="entry name" value="Immunoglobulins"/>
    <property type="match status" value="1"/>
</dbReference>
<keyword evidence="4" id="KW-1185">Reference proteome</keyword>
<comment type="caution">
    <text evidence="3">The sequence shown here is derived from an EMBL/GenBank/DDBJ whole genome shotgun (WGS) entry which is preliminary data.</text>
</comment>
<feature type="domain" description="Big-1" evidence="2">
    <location>
        <begin position="1"/>
        <end position="84"/>
    </location>
</feature>
<reference evidence="3 4" key="1">
    <citation type="submission" date="2024-07" db="EMBL/GenBank/DDBJ databases">
        <authorList>
            <person name="Pitt A."/>
            <person name="Hahn M.W."/>
        </authorList>
    </citation>
    <scope>NUCLEOTIDE SEQUENCE [LARGE SCALE GENOMIC DNA]</scope>
    <source>
        <strain evidence="3 4">1-SAACH-A3</strain>
    </source>
</reference>
<evidence type="ECO:0000259" key="2">
    <source>
        <dbReference type="PROSITE" id="PS51127"/>
    </source>
</evidence>
<proteinExistence type="inferred from homology"/>
<evidence type="ECO:0000313" key="3">
    <source>
        <dbReference type="EMBL" id="MFL0163434.1"/>
    </source>
</evidence>
<name>A0ABW8S0E0_9BACT</name>
<accession>A0ABW8S0E0</accession>
<dbReference type="PROSITE" id="PS51127">
    <property type="entry name" value="BIG1"/>
    <property type="match status" value="1"/>
</dbReference>
<dbReference type="RefSeq" id="WP_406752397.1">
    <property type="nucleotide sequence ID" value="NZ_JBEWZH010000051.1"/>
</dbReference>
<dbReference type="InterPro" id="IPR008964">
    <property type="entry name" value="Invasin/intimin_cell_adhesion"/>
</dbReference>
<feature type="non-terminal residue" evidence="3">
    <location>
        <position position="1"/>
    </location>
</feature>
<gene>
    <name evidence="3" type="ORF">U0R11_13635</name>
</gene>
<dbReference type="Proteomes" id="UP001623558">
    <property type="component" value="Unassembled WGS sequence"/>
</dbReference>
<dbReference type="InterPro" id="IPR015217">
    <property type="entry name" value="Invasin_dom_3"/>
</dbReference>
<comment type="similarity">
    <text evidence="1">Belongs to the intimin/invasin family.</text>
</comment>
<protein>
    <submittedName>
        <fullName evidence="3">Ig-like domain-containing protein</fullName>
    </submittedName>
</protein>
<dbReference type="InterPro" id="IPR003344">
    <property type="entry name" value="Big_1_dom"/>
</dbReference>
<organism evidence="3 4">
    <name type="scientific">Aquirufa salirivi</name>
    <dbReference type="NCBI Taxonomy" id="3104729"/>
    <lineage>
        <taxon>Bacteria</taxon>
        <taxon>Pseudomonadati</taxon>
        <taxon>Bacteroidota</taxon>
        <taxon>Cytophagia</taxon>
        <taxon>Cytophagales</taxon>
        <taxon>Flectobacillaceae</taxon>
        <taxon>Aquirufa</taxon>
    </lineage>
</organism>